<keyword evidence="2" id="KW-1185">Reference proteome</keyword>
<accession>M5TXU5</accession>
<protein>
    <submittedName>
        <fullName evidence="1">Uncharacterized protein</fullName>
    </submittedName>
</protein>
<name>M5TXU5_9BACT</name>
<proteinExistence type="predicted"/>
<dbReference type="AlphaFoldDB" id="M5TXU5"/>
<reference evidence="1 2" key="1">
    <citation type="journal article" date="2013" name="Mar. Genomics">
        <title>Expression of sulfatases in Rhodopirellula baltica and the diversity of sulfatases in the genus Rhodopirellula.</title>
        <authorList>
            <person name="Wegner C.E."/>
            <person name="Richter-Heitmann T."/>
            <person name="Klindworth A."/>
            <person name="Klockow C."/>
            <person name="Richter M."/>
            <person name="Achstetter T."/>
            <person name="Glockner F.O."/>
            <person name="Harder J."/>
        </authorList>
    </citation>
    <scope>NUCLEOTIDE SEQUENCE [LARGE SCALE GENOMIC DNA]</scope>
    <source>
        <strain evidence="1 2">SM41</strain>
    </source>
</reference>
<dbReference type="EMBL" id="ANOH01000313">
    <property type="protein sequence ID" value="EMI54010.1"/>
    <property type="molecule type" value="Genomic_DNA"/>
</dbReference>
<gene>
    <name evidence="1" type="ORF">RSSM_04553</name>
</gene>
<evidence type="ECO:0000313" key="2">
    <source>
        <dbReference type="Proteomes" id="UP000011885"/>
    </source>
</evidence>
<sequence length="58" mass="6879">MGIFHKIHFRVSDACSSIRRESHSDPDATPKCRHCEHMRCWGLDDFRPNSSRNFPHIR</sequence>
<evidence type="ECO:0000313" key="1">
    <source>
        <dbReference type="EMBL" id="EMI54010.1"/>
    </source>
</evidence>
<dbReference type="Proteomes" id="UP000011885">
    <property type="component" value="Unassembled WGS sequence"/>
</dbReference>
<comment type="caution">
    <text evidence="1">The sequence shown here is derived from an EMBL/GenBank/DDBJ whole genome shotgun (WGS) entry which is preliminary data.</text>
</comment>
<organism evidence="1 2">
    <name type="scientific">Rhodopirellula sallentina SM41</name>
    <dbReference type="NCBI Taxonomy" id="1263870"/>
    <lineage>
        <taxon>Bacteria</taxon>
        <taxon>Pseudomonadati</taxon>
        <taxon>Planctomycetota</taxon>
        <taxon>Planctomycetia</taxon>
        <taxon>Pirellulales</taxon>
        <taxon>Pirellulaceae</taxon>
        <taxon>Rhodopirellula</taxon>
    </lineage>
</organism>